<accession>A0A511XJZ7</accession>
<evidence type="ECO:0000256" key="1">
    <source>
        <dbReference type="ARBA" id="ARBA00022630"/>
    </source>
</evidence>
<evidence type="ECO:0000256" key="2">
    <source>
        <dbReference type="ARBA" id="ARBA00022643"/>
    </source>
</evidence>
<protein>
    <recommendedName>
        <fullName evidence="7">Luciferase-like domain-containing protein</fullName>
    </recommendedName>
</protein>
<dbReference type="Proteomes" id="UP000321746">
    <property type="component" value="Unassembled WGS sequence"/>
</dbReference>
<dbReference type="InterPro" id="IPR011251">
    <property type="entry name" value="Luciferase-like_dom"/>
</dbReference>
<evidence type="ECO:0000256" key="6">
    <source>
        <dbReference type="PIRSR" id="PIRSR000337-1"/>
    </source>
</evidence>
<dbReference type="GO" id="GO:0016705">
    <property type="term" value="F:oxidoreductase activity, acting on paired donors, with incorporation or reduction of molecular oxygen"/>
    <property type="evidence" value="ECO:0007669"/>
    <property type="project" value="InterPro"/>
</dbReference>
<keyword evidence="9" id="KW-1185">Reference proteome</keyword>
<dbReference type="Pfam" id="PF00296">
    <property type="entry name" value="Bac_luciferase"/>
    <property type="match status" value="1"/>
</dbReference>
<organism evidence="8 9">
    <name type="scientific">Acetobacter oeni</name>
    <dbReference type="NCBI Taxonomy" id="304077"/>
    <lineage>
        <taxon>Bacteria</taxon>
        <taxon>Pseudomonadati</taxon>
        <taxon>Pseudomonadota</taxon>
        <taxon>Alphaproteobacteria</taxon>
        <taxon>Acetobacterales</taxon>
        <taxon>Acetobacteraceae</taxon>
        <taxon>Acetobacter</taxon>
    </lineage>
</organism>
<evidence type="ECO:0000256" key="4">
    <source>
        <dbReference type="ARBA" id="ARBA00023033"/>
    </source>
</evidence>
<proteinExistence type="inferred from homology"/>
<keyword evidence="4" id="KW-0503">Monooxygenase</keyword>
<comment type="similarity">
    <text evidence="5">Belongs to the NtaA/SnaA/DszA monooxygenase family.</text>
</comment>
<dbReference type="GO" id="GO:0004497">
    <property type="term" value="F:monooxygenase activity"/>
    <property type="evidence" value="ECO:0007669"/>
    <property type="project" value="UniProtKB-KW"/>
</dbReference>
<dbReference type="Gene3D" id="3.20.20.30">
    <property type="entry name" value="Luciferase-like domain"/>
    <property type="match status" value="1"/>
</dbReference>
<dbReference type="AlphaFoldDB" id="A0A511XJZ7"/>
<evidence type="ECO:0000256" key="3">
    <source>
        <dbReference type="ARBA" id="ARBA00023002"/>
    </source>
</evidence>
<dbReference type="SUPFAM" id="SSF51679">
    <property type="entry name" value="Bacterial luciferase-like"/>
    <property type="match status" value="1"/>
</dbReference>
<feature type="domain" description="Luciferase-like" evidence="7">
    <location>
        <begin position="2"/>
        <end position="274"/>
    </location>
</feature>
<dbReference type="InterPro" id="IPR016215">
    <property type="entry name" value="NTA_MOA"/>
</dbReference>
<feature type="binding site" evidence="6">
    <location>
        <position position="34"/>
    </location>
    <ligand>
        <name>FMN</name>
        <dbReference type="ChEBI" id="CHEBI:58210"/>
    </ligand>
</feature>
<evidence type="ECO:0000256" key="5">
    <source>
        <dbReference type="ARBA" id="ARBA00033748"/>
    </source>
</evidence>
<keyword evidence="2 6" id="KW-0288">FMN</keyword>
<name>A0A511XJZ7_9PROT</name>
<evidence type="ECO:0000313" key="8">
    <source>
        <dbReference type="EMBL" id="GEN63262.1"/>
    </source>
</evidence>
<evidence type="ECO:0000313" key="9">
    <source>
        <dbReference type="Proteomes" id="UP000321746"/>
    </source>
</evidence>
<sequence>MASLDRLSGGRAGWNVVTATGGGENFNLPSHVDHALRYERAHEFVDVVRGLWKSIEPDAFIRDKESGIWLDPAHVHPLNHKGRFFRVTGPLNAPPPVQHPPVLAQAGASGAGKELAARVGEVIYTAEYSISAGRDFRDDILDRAARYGRDDRHIRILPGLAPIIGCTETEAREKFERYQNYLDKPEVLRAISSYSSLGTDFSLWPEDRPIELDAVAETNSHKSRQSLIVEWIRETRPTVNDVLRTFTRGGHRLLVGTPASVVDEMEEWYRTGASDGFNIMFTSSLDRIIDFFELAIPELQRRGLTQATYASRNLRKNLRIPPT</sequence>
<feature type="binding site" evidence="6">
    <location>
        <position position="109"/>
    </location>
    <ligand>
        <name>FMN</name>
        <dbReference type="ChEBI" id="CHEBI:58210"/>
    </ligand>
</feature>
<feature type="binding site" evidence="6">
    <location>
        <position position="38"/>
    </location>
    <ligand>
        <name>FMN</name>
        <dbReference type="ChEBI" id="CHEBI:58210"/>
    </ligand>
</feature>
<dbReference type="PANTHER" id="PTHR30011">
    <property type="entry name" value="ALKANESULFONATE MONOOXYGENASE-RELATED"/>
    <property type="match status" value="1"/>
</dbReference>
<dbReference type="InterPro" id="IPR051260">
    <property type="entry name" value="Diverse_substr_monoxygenases"/>
</dbReference>
<dbReference type="EMBL" id="BJYG01000017">
    <property type="protein sequence ID" value="GEN63262.1"/>
    <property type="molecule type" value="Genomic_DNA"/>
</dbReference>
<keyword evidence="3" id="KW-0560">Oxidoreductase</keyword>
<evidence type="ECO:0000259" key="7">
    <source>
        <dbReference type="Pfam" id="PF00296"/>
    </source>
</evidence>
<reference evidence="8 9" key="1">
    <citation type="submission" date="2019-07" db="EMBL/GenBank/DDBJ databases">
        <title>Whole genome shotgun sequence of Acetobacter oeni NBRC 105207.</title>
        <authorList>
            <person name="Hosoyama A."/>
            <person name="Uohara A."/>
            <person name="Ohji S."/>
            <person name="Ichikawa N."/>
        </authorList>
    </citation>
    <scope>NUCLEOTIDE SEQUENCE [LARGE SCALE GENOMIC DNA]</scope>
    <source>
        <strain evidence="8 9">NBRC 105207</strain>
    </source>
</reference>
<dbReference type="PIRSF" id="PIRSF000337">
    <property type="entry name" value="NTA_MOA"/>
    <property type="match status" value="1"/>
</dbReference>
<dbReference type="PANTHER" id="PTHR30011:SF16">
    <property type="entry name" value="C2H2 FINGER DOMAIN TRANSCRIPTION FACTOR (EUROFUNG)-RELATED"/>
    <property type="match status" value="1"/>
</dbReference>
<comment type="caution">
    <text evidence="8">The sequence shown here is derived from an EMBL/GenBank/DDBJ whole genome shotgun (WGS) entry which is preliminary data.</text>
</comment>
<dbReference type="InterPro" id="IPR036661">
    <property type="entry name" value="Luciferase-like_sf"/>
</dbReference>
<keyword evidence="1 6" id="KW-0285">Flavoprotein</keyword>
<gene>
    <name evidence="8" type="ORF">AOE01nite_14860</name>
</gene>
<dbReference type="NCBIfam" id="TIGR03860">
    <property type="entry name" value="FMN_nitrolo"/>
    <property type="match status" value="1"/>
</dbReference>